<protein>
    <submittedName>
        <fullName evidence="1">Uncharacterized protein</fullName>
    </submittedName>
</protein>
<dbReference type="EMBL" id="SNRY01000213">
    <property type="protein sequence ID" value="KAA6344521.1"/>
    <property type="molecule type" value="Genomic_DNA"/>
</dbReference>
<proteinExistence type="predicted"/>
<gene>
    <name evidence="1" type="ORF">EZS27_007836</name>
</gene>
<evidence type="ECO:0000313" key="1">
    <source>
        <dbReference type="EMBL" id="KAA6344521.1"/>
    </source>
</evidence>
<reference evidence="1" key="1">
    <citation type="submission" date="2019-03" db="EMBL/GenBank/DDBJ databases">
        <title>Single cell metagenomics reveals metabolic interactions within the superorganism composed of flagellate Streblomastix strix and complex community of Bacteroidetes bacteria on its surface.</title>
        <authorList>
            <person name="Treitli S.C."/>
            <person name="Kolisko M."/>
            <person name="Husnik F."/>
            <person name="Keeling P."/>
            <person name="Hampl V."/>
        </authorList>
    </citation>
    <scope>NUCLEOTIDE SEQUENCE</scope>
    <source>
        <strain evidence="1">STM</strain>
    </source>
</reference>
<organism evidence="1">
    <name type="scientific">termite gut metagenome</name>
    <dbReference type="NCBI Taxonomy" id="433724"/>
    <lineage>
        <taxon>unclassified sequences</taxon>
        <taxon>metagenomes</taxon>
        <taxon>organismal metagenomes</taxon>
    </lineage>
</organism>
<dbReference type="AlphaFoldDB" id="A0A5J4SGX5"/>
<comment type="caution">
    <text evidence="1">The sequence shown here is derived from an EMBL/GenBank/DDBJ whole genome shotgun (WGS) entry which is preliminary data.</text>
</comment>
<accession>A0A5J4SGX5</accession>
<sequence length="44" mass="4923">MGETIFHLDTNGNLTELNETNYISEDLLQRLLADYPSLISGSHS</sequence>
<name>A0A5J4SGX5_9ZZZZ</name>